<name>A0A183BG34_9TREM</name>
<accession>A0A183BG34</accession>
<evidence type="ECO:0000313" key="2">
    <source>
        <dbReference type="WBParaSite" id="ECPE_0001821901-mRNA-1"/>
    </source>
</evidence>
<feature type="region of interest" description="Disordered" evidence="1">
    <location>
        <begin position="41"/>
        <end position="72"/>
    </location>
</feature>
<sequence>LWTDPRKAPPSTVFSTDEVDEPQEPGDSLILALRLLQQVHRVSQSDNQQSAKDDASFSGADAFTNEEFPDEGSDAYRCEHCNQRLPDSTSAQTAILRHQKHCTANFSN</sequence>
<organism evidence="2">
    <name type="scientific">Echinostoma caproni</name>
    <dbReference type="NCBI Taxonomy" id="27848"/>
    <lineage>
        <taxon>Eukaryota</taxon>
        <taxon>Metazoa</taxon>
        <taxon>Spiralia</taxon>
        <taxon>Lophotrochozoa</taxon>
        <taxon>Platyhelminthes</taxon>
        <taxon>Trematoda</taxon>
        <taxon>Digenea</taxon>
        <taxon>Plagiorchiida</taxon>
        <taxon>Echinostomata</taxon>
        <taxon>Echinostomatoidea</taxon>
        <taxon>Echinostomatidae</taxon>
        <taxon>Echinostoma</taxon>
    </lineage>
</organism>
<feature type="region of interest" description="Disordered" evidence="1">
    <location>
        <begin position="1"/>
        <end position="24"/>
    </location>
</feature>
<evidence type="ECO:0000256" key="1">
    <source>
        <dbReference type="SAM" id="MobiDB-lite"/>
    </source>
</evidence>
<proteinExistence type="predicted"/>
<feature type="compositionally biased region" description="Polar residues" evidence="1">
    <location>
        <begin position="41"/>
        <end position="50"/>
    </location>
</feature>
<protein>
    <submittedName>
        <fullName evidence="2">C2H2-type domain-containing protein</fullName>
    </submittedName>
</protein>
<dbReference type="AlphaFoldDB" id="A0A183BG34"/>
<dbReference type="WBParaSite" id="ECPE_0001821901-mRNA-1">
    <property type="protein sequence ID" value="ECPE_0001821901-mRNA-1"/>
    <property type="gene ID" value="ECPE_0001821901"/>
</dbReference>
<reference evidence="2" key="1">
    <citation type="submission" date="2016-06" db="UniProtKB">
        <authorList>
            <consortium name="WormBaseParasite"/>
        </authorList>
    </citation>
    <scope>IDENTIFICATION</scope>
</reference>